<dbReference type="InterPro" id="IPR023874">
    <property type="entry name" value="DNA_rSAM_put"/>
</dbReference>
<sequence>MNFQTLARLAAESRFDVCHENCRFDAHSLVYVAKGKNRVRLFKALLSSKCRFDCTYCPNPWRKGISVTPEQFARAFLELRRLGLVDGVFVSSGMHSDPEKVMEDIIETGRLIRKEFGGYIHLKVVPGASREQIKQAVEIANRVSINIEVAKPSMLNEVGSVKSRHDVLRRERWISREVRRRRKVSHTTQVIAGLGESDADVISCMKKQYEEYGVTRFYISPFTPVKGTPMESRRRESGRRVARLYNVDALIRLYGFDASRIMDVLEDGMLKGDPKALVAEKFGIERPIDIPGIGLKAAKLMEKGYSLRDLKRMGFSVKKAAPYVAGQTRLCDFSSI</sequence>
<feature type="domain" description="Radical SAM core" evidence="5">
    <location>
        <begin position="35"/>
        <end position="257"/>
    </location>
</feature>
<evidence type="ECO:0000313" key="6">
    <source>
        <dbReference type="EMBL" id="AEA46123.1"/>
    </source>
</evidence>
<reference evidence="6 7" key="1">
    <citation type="submission" date="2011-03" db="EMBL/GenBank/DDBJ databases">
        <title>The complete genome of Archaeoglobus veneficus SNP6.</title>
        <authorList>
            <consortium name="US DOE Joint Genome Institute (JGI-PGF)"/>
            <person name="Lucas S."/>
            <person name="Copeland A."/>
            <person name="Lapidus A."/>
            <person name="Bruce D."/>
            <person name="Goodwin L."/>
            <person name="Pitluck S."/>
            <person name="Kyrpides N."/>
            <person name="Mavromatis K."/>
            <person name="Pagani I."/>
            <person name="Ivanova N."/>
            <person name="Mikhailova N."/>
            <person name="Lu M."/>
            <person name="Detter J.C."/>
            <person name="Tapia R."/>
            <person name="Han C."/>
            <person name="Land M."/>
            <person name="Hauser L."/>
            <person name="Markowitz V."/>
            <person name="Cheng J.-F."/>
            <person name="Hugenholtz P."/>
            <person name="Woyke T."/>
            <person name="Wu D."/>
            <person name="Spring S."/>
            <person name="Brambilla E."/>
            <person name="Klenk H.-P."/>
            <person name="Eisen J.A."/>
        </authorList>
    </citation>
    <scope>NUCLEOTIDE SEQUENCE [LARGE SCALE GENOMIC DNA]</scope>
    <source>
        <strain>SNP6</strain>
    </source>
</reference>
<dbReference type="InterPro" id="IPR013785">
    <property type="entry name" value="Aldolase_TIM"/>
</dbReference>
<protein>
    <submittedName>
        <fullName evidence="6">Radical SAM domain protein</fullName>
    </submittedName>
</protein>
<dbReference type="SFLD" id="SFLDS00029">
    <property type="entry name" value="Radical_SAM"/>
    <property type="match status" value="1"/>
</dbReference>
<dbReference type="OrthoDB" id="15118at2157"/>
<dbReference type="SMART" id="SM00729">
    <property type="entry name" value="Elp3"/>
    <property type="match status" value="1"/>
</dbReference>
<evidence type="ECO:0000256" key="4">
    <source>
        <dbReference type="ARBA" id="ARBA00023014"/>
    </source>
</evidence>
<keyword evidence="3" id="KW-0408">Iron</keyword>
<dbReference type="Pfam" id="PF04055">
    <property type="entry name" value="Radical_SAM"/>
    <property type="match status" value="1"/>
</dbReference>
<keyword evidence="1" id="KW-0949">S-adenosyl-L-methionine</keyword>
<gene>
    <name evidence="6" type="ordered locus">Arcve_0082</name>
</gene>
<dbReference type="GO" id="GO:0046872">
    <property type="term" value="F:metal ion binding"/>
    <property type="evidence" value="ECO:0007669"/>
    <property type="project" value="UniProtKB-KW"/>
</dbReference>
<evidence type="ECO:0000313" key="7">
    <source>
        <dbReference type="Proteomes" id="UP000008136"/>
    </source>
</evidence>
<dbReference type="GO" id="GO:0003824">
    <property type="term" value="F:catalytic activity"/>
    <property type="evidence" value="ECO:0007669"/>
    <property type="project" value="InterPro"/>
</dbReference>
<organism evidence="6 7">
    <name type="scientific">Archaeoglobus veneficus (strain DSM 11195 / SNP6)</name>
    <dbReference type="NCBI Taxonomy" id="693661"/>
    <lineage>
        <taxon>Archaea</taxon>
        <taxon>Methanobacteriati</taxon>
        <taxon>Methanobacteriota</taxon>
        <taxon>Archaeoglobi</taxon>
        <taxon>Archaeoglobales</taxon>
        <taxon>Archaeoglobaceae</taxon>
        <taxon>Archaeoglobus</taxon>
    </lineage>
</organism>
<dbReference type="GO" id="GO:0051536">
    <property type="term" value="F:iron-sulfur cluster binding"/>
    <property type="evidence" value="ECO:0007669"/>
    <property type="project" value="UniProtKB-KW"/>
</dbReference>
<dbReference type="Proteomes" id="UP000008136">
    <property type="component" value="Chromosome"/>
</dbReference>
<dbReference type="HOGENOM" id="CLU_033784_1_0_2"/>
<dbReference type="InterPro" id="IPR006638">
    <property type="entry name" value="Elp3/MiaA/NifB-like_rSAM"/>
</dbReference>
<dbReference type="SUPFAM" id="SSF102114">
    <property type="entry name" value="Radical SAM enzymes"/>
    <property type="match status" value="1"/>
</dbReference>
<dbReference type="AlphaFoldDB" id="F2KMU9"/>
<dbReference type="InterPro" id="IPR058240">
    <property type="entry name" value="rSAM_sf"/>
</dbReference>
<evidence type="ECO:0000256" key="2">
    <source>
        <dbReference type="ARBA" id="ARBA00022723"/>
    </source>
</evidence>
<dbReference type="CDD" id="cd01335">
    <property type="entry name" value="Radical_SAM"/>
    <property type="match status" value="1"/>
</dbReference>
<proteinExistence type="predicted"/>
<evidence type="ECO:0000256" key="3">
    <source>
        <dbReference type="ARBA" id="ARBA00023004"/>
    </source>
</evidence>
<keyword evidence="2" id="KW-0479">Metal-binding</keyword>
<dbReference type="EMBL" id="CP002588">
    <property type="protein sequence ID" value="AEA46123.1"/>
    <property type="molecule type" value="Genomic_DNA"/>
</dbReference>
<dbReference type="eggNOG" id="arCOG00661">
    <property type="taxonomic scope" value="Archaea"/>
</dbReference>
<dbReference type="PROSITE" id="PS51918">
    <property type="entry name" value="RADICAL_SAM"/>
    <property type="match status" value="1"/>
</dbReference>
<name>F2KMU9_ARCVS</name>
<dbReference type="STRING" id="693661.Arcve_0082"/>
<evidence type="ECO:0000259" key="5">
    <source>
        <dbReference type="PROSITE" id="PS51918"/>
    </source>
</evidence>
<dbReference type="SFLD" id="SFLDG01102">
    <property type="entry name" value="Uncharacterised_Radical_SAM_Su"/>
    <property type="match status" value="1"/>
</dbReference>
<dbReference type="Gene3D" id="3.20.20.70">
    <property type="entry name" value="Aldolase class I"/>
    <property type="match status" value="1"/>
</dbReference>
<dbReference type="GeneID" id="10393174"/>
<keyword evidence="7" id="KW-1185">Reference proteome</keyword>
<accession>F2KMU9</accession>
<dbReference type="InterPro" id="IPR007197">
    <property type="entry name" value="rSAM"/>
</dbReference>
<dbReference type="KEGG" id="ave:Arcve_0082"/>
<keyword evidence="4" id="KW-0411">Iron-sulfur</keyword>
<evidence type="ECO:0000256" key="1">
    <source>
        <dbReference type="ARBA" id="ARBA00022691"/>
    </source>
</evidence>
<dbReference type="RefSeq" id="WP_013682799.1">
    <property type="nucleotide sequence ID" value="NC_015320.1"/>
</dbReference>